<evidence type="ECO:0000313" key="4">
    <source>
        <dbReference type="Proteomes" id="UP000315252"/>
    </source>
</evidence>
<gene>
    <name evidence="3" type="ORF">FKG95_23915</name>
</gene>
<dbReference type="NCBIfam" id="TIGR02595">
    <property type="entry name" value="PEP_CTERM"/>
    <property type="match status" value="1"/>
</dbReference>
<comment type="caution">
    <text evidence="3">The sequence shown here is derived from an EMBL/GenBank/DDBJ whole genome shotgun (WGS) entry which is preliminary data.</text>
</comment>
<dbReference type="RefSeq" id="WP_142898965.1">
    <property type="nucleotide sequence ID" value="NZ_ML660061.1"/>
</dbReference>
<feature type="transmembrane region" description="Helical" evidence="1">
    <location>
        <begin position="38"/>
        <end position="55"/>
    </location>
</feature>
<accession>A0A545TAU2</accession>
<name>A0A545TAU2_9PROT</name>
<feature type="domain" description="Ice-binding protein C-terminal" evidence="2">
    <location>
        <begin position="37"/>
        <end position="58"/>
    </location>
</feature>
<keyword evidence="1" id="KW-1133">Transmembrane helix</keyword>
<evidence type="ECO:0000313" key="3">
    <source>
        <dbReference type="EMBL" id="TQV74335.1"/>
    </source>
</evidence>
<dbReference type="InterPro" id="IPR013424">
    <property type="entry name" value="Ice-binding_C"/>
</dbReference>
<keyword evidence="1" id="KW-0812">Transmembrane</keyword>
<evidence type="ECO:0000256" key="1">
    <source>
        <dbReference type="SAM" id="Phobius"/>
    </source>
</evidence>
<sequence>MIVDGLGAGLASEIVTAGGNSLALTVLRDGRPTAVNEPASLALLTFGLAGLGFASRRKFR</sequence>
<dbReference type="AlphaFoldDB" id="A0A545TAU2"/>
<protein>
    <submittedName>
        <fullName evidence="3">PEP-CTERM sorting domain-containing protein</fullName>
    </submittedName>
</protein>
<proteinExistence type="predicted"/>
<dbReference type="Proteomes" id="UP000315252">
    <property type="component" value="Unassembled WGS sequence"/>
</dbReference>
<dbReference type="Pfam" id="PF07589">
    <property type="entry name" value="PEP-CTERM"/>
    <property type="match status" value="1"/>
</dbReference>
<reference evidence="3 4" key="1">
    <citation type="submission" date="2019-06" db="EMBL/GenBank/DDBJ databases">
        <title>Whole genome sequence for Rhodospirillaceae sp. R148.</title>
        <authorList>
            <person name="Wang G."/>
        </authorList>
    </citation>
    <scope>NUCLEOTIDE SEQUENCE [LARGE SCALE GENOMIC DNA]</scope>
    <source>
        <strain evidence="3 4">R148</strain>
    </source>
</reference>
<dbReference type="EMBL" id="VHSH01000010">
    <property type="protein sequence ID" value="TQV74335.1"/>
    <property type="molecule type" value="Genomic_DNA"/>
</dbReference>
<organism evidence="3 4">
    <name type="scientific">Denitrobaculum tricleocarpae</name>
    <dbReference type="NCBI Taxonomy" id="2591009"/>
    <lineage>
        <taxon>Bacteria</taxon>
        <taxon>Pseudomonadati</taxon>
        <taxon>Pseudomonadota</taxon>
        <taxon>Alphaproteobacteria</taxon>
        <taxon>Rhodospirillales</taxon>
        <taxon>Rhodospirillaceae</taxon>
        <taxon>Denitrobaculum</taxon>
    </lineage>
</organism>
<keyword evidence="1" id="KW-0472">Membrane</keyword>
<evidence type="ECO:0000259" key="2">
    <source>
        <dbReference type="Pfam" id="PF07589"/>
    </source>
</evidence>
<keyword evidence="4" id="KW-1185">Reference proteome</keyword>